<protein>
    <submittedName>
        <fullName evidence="8">Inositol phosphorylceramide synthase</fullName>
    </submittedName>
</protein>
<gene>
    <name evidence="8" type="ORF">EFL26_11750</name>
</gene>
<dbReference type="EMBL" id="RJSF01000040">
    <property type="protein sequence ID" value="RNM13663.1"/>
    <property type="molecule type" value="Genomic_DNA"/>
</dbReference>
<dbReference type="InterPro" id="IPR036938">
    <property type="entry name" value="PAP2/HPO_sf"/>
</dbReference>
<dbReference type="InterPro" id="IPR026841">
    <property type="entry name" value="Aur1/Ipt1"/>
</dbReference>
<feature type="transmembrane region" description="Helical" evidence="6">
    <location>
        <begin position="20"/>
        <end position="39"/>
    </location>
</feature>
<dbReference type="PANTHER" id="PTHR31310:SF7">
    <property type="entry name" value="PA-PHOSPHATASE RELATED-FAMILY PROTEIN DDB_G0268928"/>
    <property type="match status" value="1"/>
</dbReference>
<dbReference type="AlphaFoldDB" id="A0A3N0GMH4"/>
<evidence type="ECO:0000313" key="8">
    <source>
        <dbReference type="EMBL" id="RNM13663.1"/>
    </source>
</evidence>
<dbReference type="CDD" id="cd03386">
    <property type="entry name" value="PAP2_Aur1_like"/>
    <property type="match status" value="1"/>
</dbReference>
<dbReference type="PANTHER" id="PTHR31310">
    <property type="match status" value="1"/>
</dbReference>
<reference evidence="8 9" key="1">
    <citation type="submission" date="2018-11" db="EMBL/GenBank/DDBJ databases">
        <authorList>
            <person name="Li F."/>
        </authorList>
    </citation>
    <scope>NUCLEOTIDE SEQUENCE [LARGE SCALE GENOMIC DNA]</scope>
    <source>
        <strain evidence="8 9">Gsoil 818</strain>
    </source>
</reference>
<evidence type="ECO:0000256" key="1">
    <source>
        <dbReference type="ARBA" id="ARBA00004141"/>
    </source>
</evidence>
<name>A0A3N0GMH4_9ACTN</name>
<organism evidence="8 9">
    <name type="scientific">Nocardioides pocheonensis</name>
    <dbReference type="NCBI Taxonomy" id="661485"/>
    <lineage>
        <taxon>Bacteria</taxon>
        <taxon>Bacillati</taxon>
        <taxon>Actinomycetota</taxon>
        <taxon>Actinomycetes</taxon>
        <taxon>Propionibacteriales</taxon>
        <taxon>Nocardioidaceae</taxon>
        <taxon>Nocardioides</taxon>
    </lineage>
</organism>
<feature type="transmembrane region" description="Helical" evidence="6">
    <location>
        <begin position="77"/>
        <end position="94"/>
    </location>
</feature>
<feature type="transmembrane region" description="Helical" evidence="6">
    <location>
        <begin position="293"/>
        <end position="311"/>
    </location>
</feature>
<evidence type="ECO:0000256" key="6">
    <source>
        <dbReference type="SAM" id="Phobius"/>
    </source>
</evidence>
<keyword evidence="2 6" id="KW-0812">Transmembrane</keyword>
<evidence type="ECO:0000256" key="3">
    <source>
        <dbReference type="ARBA" id="ARBA00022989"/>
    </source>
</evidence>
<keyword evidence="9" id="KW-1185">Reference proteome</keyword>
<sequence>MVVVAWVEDLPVRDPDGVVVPTYVRLPIILLIAWLLDVLPRSVHRSVTAPREARAGWRTPWRDFRTVARERWTRSHVIFSVSGLAAWYVCYAAFRNLKSYVPFVHERIFDTSFHRIDHTLWMGHDPANVLHSWFGTGWAAEFFSAVYVIWIVLIPVSLAIALVWTRHPAAGSWFVTAVALDWLLGVATYYALPTLGPIYSSPGDFADLRHTYATTLEEDLLRDRLNVLSDPHATHAVQTIAAFPSLHVGIMVTVCLFVTLIGLARWIRVTAWSFLVLTVLSTIYLGWHFSLDVLGGAVLGAAAVWLAALGTGNHVGGRPRLVDRGSYDRAQTEEQEPERVSPAPG</sequence>
<feature type="transmembrane region" description="Helical" evidence="6">
    <location>
        <begin position="142"/>
        <end position="164"/>
    </location>
</feature>
<feature type="transmembrane region" description="Helical" evidence="6">
    <location>
        <begin position="269"/>
        <end position="287"/>
    </location>
</feature>
<evidence type="ECO:0000256" key="2">
    <source>
        <dbReference type="ARBA" id="ARBA00022692"/>
    </source>
</evidence>
<dbReference type="Proteomes" id="UP000279994">
    <property type="component" value="Unassembled WGS sequence"/>
</dbReference>
<evidence type="ECO:0000256" key="5">
    <source>
        <dbReference type="SAM" id="MobiDB-lite"/>
    </source>
</evidence>
<keyword evidence="4 6" id="KW-0472">Membrane</keyword>
<evidence type="ECO:0000313" key="9">
    <source>
        <dbReference type="Proteomes" id="UP000279994"/>
    </source>
</evidence>
<keyword evidence="3 6" id="KW-1133">Transmembrane helix</keyword>
<feature type="transmembrane region" description="Helical" evidence="6">
    <location>
        <begin position="240"/>
        <end position="262"/>
    </location>
</feature>
<dbReference type="Gene3D" id="1.20.144.10">
    <property type="entry name" value="Phosphatidic acid phosphatase type 2/haloperoxidase"/>
    <property type="match status" value="1"/>
</dbReference>
<evidence type="ECO:0000259" key="7">
    <source>
        <dbReference type="Pfam" id="PF14378"/>
    </source>
</evidence>
<proteinExistence type="predicted"/>
<comment type="subcellular location">
    <subcellularLocation>
        <location evidence="1">Membrane</location>
        <topology evidence="1">Multi-pass membrane protein</topology>
    </subcellularLocation>
</comment>
<feature type="domain" description="Inositolphosphotransferase Aur1/Ipt1" evidence="7">
    <location>
        <begin position="113"/>
        <end position="306"/>
    </location>
</feature>
<dbReference type="Pfam" id="PF14378">
    <property type="entry name" value="PAP2_3"/>
    <property type="match status" value="1"/>
</dbReference>
<feature type="region of interest" description="Disordered" evidence="5">
    <location>
        <begin position="326"/>
        <end position="345"/>
    </location>
</feature>
<accession>A0A3N0GMH4</accession>
<dbReference type="GO" id="GO:0016020">
    <property type="term" value="C:membrane"/>
    <property type="evidence" value="ECO:0007669"/>
    <property type="project" value="UniProtKB-SubCell"/>
</dbReference>
<dbReference type="SUPFAM" id="SSF48317">
    <property type="entry name" value="Acid phosphatase/Vanadium-dependent haloperoxidase"/>
    <property type="match status" value="1"/>
</dbReference>
<comment type="caution">
    <text evidence="8">The sequence shown here is derived from an EMBL/GenBank/DDBJ whole genome shotgun (WGS) entry which is preliminary data.</text>
</comment>
<feature type="transmembrane region" description="Helical" evidence="6">
    <location>
        <begin position="171"/>
        <end position="192"/>
    </location>
</feature>
<dbReference type="InterPro" id="IPR052185">
    <property type="entry name" value="IPC_Synthase-Related"/>
</dbReference>
<evidence type="ECO:0000256" key="4">
    <source>
        <dbReference type="ARBA" id="ARBA00023136"/>
    </source>
</evidence>